<feature type="domain" description="Polymerase/histidinol phosphatase N-terminal" evidence="23">
    <location>
        <begin position="350"/>
        <end position="431"/>
    </location>
</feature>
<comment type="subcellular location">
    <subcellularLocation>
        <location evidence="2">Cytoplasm</location>
    </subcellularLocation>
</comment>
<feature type="domain" description="Helix-hairpin-helix DNA-binding motif class 1" evidence="22">
    <location>
        <begin position="53"/>
        <end position="72"/>
    </location>
</feature>
<evidence type="ECO:0000256" key="20">
    <source>
        <dbReference type="ARBA" id="ARBA00045548"/>
    </source>
</evidence>
<evidence type="ECO:0000256" key="13">
    <source>
        <dbReference type="ARBA" id="ARBA00022932"/>
    </source>
</evidence>
<dbReference type="PANTHER" id="PTHR36928:SF1">
    <property type="entry name" value="PHOSPHATASE YCDX-RELATED"/>
    <property type="match status" value="1"/>
</dbReference>
<dbReference type="InterPro" id="IPR004013">
    <property type="entry name" value="PHP_dom"/>
</dbReference>
<comment type="caution">
    <text evidence="25">The sequence shown here is derived from an EMBL/GenBank/DDBJ whole genome shotgun (WGS) entry which is preliminary data.</text>
</comment>
<dbReference type="GO" id="GO:0004527">
    <property type="term" value="F:exonuclease activity"/>
    <property type="evidence" value="ECO:0007669"/>
    <property type="project" value="UniProtKB-KW"/>
</dbReference>
<dbReference type="PRINTS" id="PR00870">
    <property type="entry name" value="DNAPOLXBETA"/>
</dbReference>
<evidence type="ECO:0000256" key="15">
    <source>
        <dbReference type="ARBA" id="ARBA00023204"/>
    </source>
</evidence>
<evidence type="ECO:0000256" key="21">
    <source>
        <dbReference type="ARBA" id="ARBA00049244"/>
    </source>
</evidence>
<evidence type="ECO:0000313" key="26">
    <source>
        <dbReference type="Proteomes" id="UP000653099"/>
    </source>
</evidence>
<evidence type="ECO:0000259" key="23">
    <source>
        <dbReference type="SMART" id="SM00481"/>
    </source>
</evidence>
<comment type="catalytic activity">
    <reaction evidence="19">
        <text>a 5'-end 2'-deoxyribose-2'-deoxyribonucleotide-DNA = (2E,4S)-4-hydroxypenten-2-al-5-phosphate + a 5'-end 5'-phospho-2'-deoxyribonucleoside-DNA + H(+)</text>
        <dbReference type="Rhea" id="RHEA:76255"/>
        <dbReference type="Rhea" id="RHEA-COMP:13180"/>
        <dbReference type="Rhea" id="RHEA-COMP:18657"/>
        <dbReference type="ChEBI" id="CHEBI:15378"/>
        <dbReference type="ChEBI" id="CHEBI:136412"/>
        <dbReference type="ChEBI" id="CHEBI:195194"/>
        <dbReference type="ChEBI" id="CHEBI:195195"/>
    </reaction>
</comment>
<dbReference type="SMART" id="SM00278">
    <property type="entry name" value="HhH1"/>
    <property type="match status" value="3"/>
</dbReference>
<dbReference type="InterPro" id="IPR002054">
    <property type="entry name" value="DNA-dir_DNA_pol_X"/>
</dbReference>
<comment type="function">
    <text evidence="20">Repair polymerase that plays a key role in base-excision repair. During this process, the damaged base is excised by specific DNA glycosylases, the DNA backbone is nicked at the abasic site by an apurinic/apyrimidic (AP) endonuclease, and POLB removes 5'-deoxyribose-phosphate from the preincised AP site acting as a 5'-deoxyribose-phosphate lyase (5'-dRP lyase); through its DNA polymerase activity, it adds one nucleotide to the 3' end of the arising single-nucleotide gap. Conducts 'gap-filling' DNA synthesis in a stepwise distributive fashion rather than in a processive fashion as for other DNA polymerases. It is also able to cleave sugar-phosphate bonds 3' to an intact AP site, acting as an AP lyase.</text>
</comment>
<reference evidence="25" key="1">
    <citation type="journal article" date="2014" name="Int. J. Syst. Evol. Microbiol.">
        <title>Complete genome sequence of Corynebacterium casei LMG S-19264T (=DSM 44701T), isolated from a smear-ripened cheese.</title>
        <authorList>
            <consortium name="US DOE Joint Genome Institute (JGI-PGF)"/>
            <person name="Walter F."/>
            <person name="Albersmeier A."/>
            <person name="Kalinowski J."/>
            <person name="Ruckert C."/>
        </authorList>
    </citation>
    <scope>NUCLEOTIDE SEQUENCE</scope>
    <source>
        <strain evidence="25">JCM 14359</strain>
    </source>
</reference>
<keyword evidence="15" id="KW-0234">DNA repair</keyword>
<keyword evidence="9" id="KW-0548">Nucleotidyltransferase</keyword>
<dbReference type="InterPro" id="IPR003583">
    <property type="entry name" value="Hlx-hairpin-Hlx_DNA-bd_motif"/>
</dbReference>
<dbReference type="SUPFAM" id="SSF89550">
    <property type="entry name" value="PHP domain-like"/>
    <property type="match status" value="1"/>
</dbReference>
<feature type="domain" description="Helix-hairpin-helix DNA-binding motif class 1" evidence="22">
    <location>
        <begin position="128"/>
        <end position="147"/>
    </location>
</feature>
<dbReference type="Pfam" id="PF14791">
    <property type="entry name" value="DNA_pol_B_thumb"/>
    <property type="match status" value="1"/>
</dbReference>
<evidence type="ECO:0000256" key="17">
    <source>
        <dbReference type="ARBA" id="ARBA00035726"/>
    </source>
</evidence>
<evidence type="ECO:0000256" key="19">
    <source>
        <dbReference type="ARBA" id="ARBA00044678"/>
    </source>
</evidence>
<dbReference type="GO" id="GO:0003887">
    <property type="term" value="F:DNA-directed DNA polymerase activity"/>
    <property type="evidence" value="ECO:0007669"/>
    <property type="project" value="UniProtKB-KW"/>
</dbReference>
<dbReference type="Proteomes" id="UP000653099">
    <property type="component" value="Unassembled WGS sequence"/>
</dbReference>
<evidence type="ECO:0000256" key="2">
    <source>
        <dbReference type="ARBA" id="ARBA00004496"/>
    </source>
</evidence>
<dbReference type="GO" id="GO:0003677">
    <property type="term" value="F:DNA binding"/>
    <property type="evidence" value="ECO:0007669"/>
    <property type="project" value="InterPro"/>
</dbReference>
<dbReference type="InterPro" id="IPR022311">
    <property type="entry name" value="PolX-like"/>
</dbReference>
<dbReference type="Gene3D" id="1.10.150.110">
    <property type="entry name" value="DNA polymerase beta, N-terminal domain-like"/>
    <property type="match status" value="1"/>
</dbReference>
<evidence type="ECO:0000256" key="1">
    <source>
        <dbReference type="ARBA" id="ARBA00001946"/>
    </source>
</evidence>
<evidence type="ECO:0000259" key="22">
    <source>
        <dbReference type="SMART" id="SM00278"/>
    </source>
</evidence>
<feature type="domain" description="DNA-directed DNA polymerase X" evidence="24">
    <location>
        <begin position="1"/>
        <end position="326"/>
    </location>
</feature>
<dbReference type="InterPro" id="IPR029398">
    <property type="entry name" value="PolB_thumb"/>
</dbReference>
<comment type="catalytic activity">
    <reaction evidence="21">
        <text>DNA(n) + a 2'-deoxyribonucleoside 5'-triphosphate = DNA(n+1) + diphosphate</text>
        <dbReference type="Rhea" id="RHEA:22508"/>
        <dbReference type="Rhea" id="RHEA-COMP:17339"/>
        <dbReference type="Rhea" id="RHEA-COMP:17340"/>
        <dbReference type="ChEBI" id="CHEBI:33019"/>
        <dbReference type="ChEBI" id="CHEBI:61560"/>
        <dbReference type="ChEBI" id="CHEBI:173112"/>
        <dbReference type="EC" id="2.7.7.7"/>
    </reaction>
</comment>
<proteinExistence type="predicted"/>
<keyword evidence="6" id="KW-0488">Methylation</keyword>
<dbReference type="InterPro" id="IPR027421">
    <property type="entry name" value="DNA_pol_lamdba_lyase_dom_sf"/>
</dbReference>
<keyword evidence="14" id="KW-0915">Sodium</keyword>
<dbReference type="GO" id="GO:0008270">
    <property type="term" value="F:zinc ion binding"/>
    <property type="evidence" value="ECO:0007669"/>
    <property type="project" value="TreeGrafter"/>
</dbReference>
<dbReference type="CDD" id="cd00141">
    <property type="entry name" value="NT_POLXc"/>
    <property type="match status" value="1"/>
</dbReference>
<dbReference type="Gene3D" id="1.10.150.20">
    <property type="entry name" value="5' to 3' exonuclease, C-terminal subdomain"/>
    <property type="match status" value="1"/>
</dbReference>
<keyword evidence="13" id="KW-0239">DNA-directed DNA polymerase</keyword>
<evidence type="ECO:0000256" key="4">
    <source>
        <dbReference type="ARBA" id="ARBA00012720"/>
    </source>
</evidence>
<feature type="domain" description="Helix-hairpin-helix DNA-binding motif class 1" evidence="22">
    <location>
        <begin position="93"/>
        <end position="112"/>
    </location>
</feature>
<dbReference type="SMART" id="SM00481">
    <property type="entry name" value="POLIIIAc"/>
    <property type="match status" value="1"/>
</dbReference>
<dbReference type="InterPro" id="IPR043519">
    <property type="entry name" value="NT_sf"/>
</dbReference>
<dbReference type="GO" id="GO:0005829">
    <property type="term" value="C:cytosol"/>
    <property type="evidence" value="ECO:0007669"/>
    <property type="project" value="TreeGrafter"/>
</dbReference>
<keyword evidence="10" id="KW-0235">DNA replication</keyword>
<dbReference type="GO" id="GO:0042578">
    <property type="term" value="F:phosphoric ester hydrolase activity"/>
    <property type="evidence" value="ECO:0007669"/>
    <property type="project" value="TreeGrafter"/>
</dbReference>
<dbReference type="InterPro" id="IPR037160">
    <property type="entry name" value="DNA_Pol_thumb_sf"/>
</dbReference>
<dbReference type="GO" id="GO:0140078">
    <property type="term" value="F:class I DNA-(apurinic or apyrimidinic site) endonuclease activity"/>
    <property type="evidence" value="ECO:0007669"/>
    <property type="project" value="UniProtKB-EC"/>
</dbReference>
<evidence type="ECO:0000256" key="18">
    <source>
        <dbReference type="ARBA" id="ARBA00044632"/>
    </source>
</evidence>
<evidence type="ECO:0000256" key="6">
    <source>
        <dbReference type="ARBA" id="ARBA00022481"/>
    </source>
</evidence>
<evidence type="ECO:0000256" key="3">
    <source>
        <dbReference type="ARBA" id="ARBA00012417"/>
    </source>
</evidence>
<dbReference type="Pfam" id="PF14520">
    <property type="entry name" value="HHH_5"/>
    <property type="match status" value="1"/>
</dbReference>
<sequence length="583" mass="61802">MSRTDEVANRLEEFADLLEADGVEYKPNVYRRAAESVREHTRPIEDLAAEGEEAVATIDGVGDAISAKIVEYIDTGEIEELESLREDLPVDIAALTRVEGVGPKTVGTLFEELGVTSLDDLAAAAEAGRIREVKGFGPKTEQNVRENVAFAREAQARERLGDARPLAEDALRYLRGLNAVDAVEIAGSIRRWRDTTGDVDVLVASAEGPEVIDAFVEWPAATDTIEAGDSKASVRAGGMRVDLRVVVSDEFGAALQYFTGSKDHNVALRNRAIARDLKMNEYGVFDVSGVDDPDAGQRVGERVAGGTEASMYDALGLPAIPPELREGTGEIEAAAAGELPDLVAVEAVCGDLHTHTEWSDGGHSIAEMVTAAAARGDDYYAVTDHATGPGMVGSVGLTDDDLREQAAAVDHARGDLGDITLLHGVETNIDAEGDLSTGDDLLETLDVVVASPHAALGQDRETATDRLVRAVEHPSVDILGHPTGRLITEREGLTPDIERVATAAADAGTALEINADPARLDLRGELVRVAVDVGATVVVDTDAHTPGALECVRYGVHTARRGWCVAGDLLNARGVEGLRSFLH</sequence>
<reference evidence="25" key="2">
    <citation type="submission" date="2020-09" db="EMBL/GenBank/DDBJ databases">
        <authorList>
            <person name="Sun Q."/>
            <person name="Ohkuma M."/>
        </authorList>
    </citation>
    <scope>NUCLEOTIDE SEQUENCE</scope>
    <source>
        <strain evidence="25">JCM 14359</strain>
    </source>
</reference>
<dbReference type="Pfam" id="PF14716">
    <property type="entry name" value="HHH_8"/>
    <property type="match status" value="1"/>
</dbReference>
<dbReference type="OrthoDB" id="8999at2157"/>
<gene>
    <name evidence="25" type="ORF">GCM10008995_13150</name>
</gene>
<dbReference type="Gene3D" id="3.30.210.10">
    <property type="entry name" value="DNA polymerase, thumb domain"/>
    <property type="match status" value="1"/>
</dbReference>
<dbReference type="InterPro" id="IPR050243">
    <property type="entry name" value="PHP_phosphatase"/>
</dbReference>
<dbReference type="SUPFAM" id="SSF158702">
    <property type="entry name" value="Sec63 N-terminal domain-like"/>
    <property type="match status" value="1"/>
</dbReference>
<dbReference type="InterPro" id="IPR010996">
    <property type="entry name" value="HHH_MUS81"/>
</dbReference>
<evidence type="ECO:0000256" key="10">
    <source>
        <dbReference type="ARBA" id="ARBA00022705"/>
    </source>
</evidence>
<evidence type="ECO:0000256" key="16">
    <source>
        <dbReference type="ARBA" id="ARBA00035717"/>
    </source>
</evidence>
<keyword evidence="26" id="KW-1185">Reference proteome</keyword>
<keyword evidence="8" id="KW-0808">Transferase</keyword>
<dbReference type="CDD" id="cd07436">
    <property type="entry name" value="PHP_PolX"/>
    <property type="match status" value="1"/>
</dbReference>
<dbReference type="Gene3D" id="3.20.20.140">
    <property type="entry name" value="Metal-dependent hydrolases"/>
    <property type="match status" value="1"/>
</dbReference>
<dbReference type="InterPro" id="IPR002008">
    <property type="entry name" value="DNA_pol_X_beta-like"/>
</dbReference>
<dbReference type="EC" id="2.7.7.7" evidence="3"/>
<dbReference type="InterPro" id="IPR003141">
    <property type="entry name" value="Pol/His_phosphatase_N"/>
</dbReference>
<dbReference type="EC" id="4.2.99.18" evidence="4"/>
<organism evidence="25 26">
    <name type="scientific">Halobellus salinus</name>
    <dbReference type="NCBI Taxonomy" id="931585"/>
    <lineage>
        <taxon>Archaea</taxon>
        <taxon>Methanobacteriati</taxon>
        <taxon>Methanobacteriota</taxon>
        <taxon>Stenosarchaea group</taxon>
        <taxon>Halobacteria</taxon>
        <taxon>Halobacteriales</taxon>
        <taxon>Haloferacaceae</taxon>
        <taxon>Halobellus</taxon>
    </lineage>
</organism>
<dbReference type="EMBL" id="BMOC01000006">
    <property type="protein sequence ID" value="GGJ04676.1"/>
    <property type="molecule type" value="Genomic_DNA"/>
</dbReference>
<dbReference type="NCBIfam" id="NF006375">
    <property type="entry name" value="PRK08609.1"/>
    <property type="match status" value="1"/>
</dbReference>
<dbReference type="GO" id="GO:0006281">
    <property type="term" value="P:DNA repair"/>
    <property type="evidence" value="ECO:0007669"/>
    <property type="project" value="UniProtKB-KW"/>
</dbReference>
<dbReference type="InterPro" id="IPR047967">
    <property type="entry name" value="PolX_PHP"/>
</dbReference>
<evidence type="ECO:0000256" key="8">
    <source>
        <dbReference type="ARBA" id="ARBA00022679"/>
    </source>
</evidence>
<dbReference type="SUPFAM" id="SSF81301">
    <property type="entry name" value="Nucleotidyltransferase"/>
    <property type="match status" value="1"/>
</dbReference>
<keyword evidence="12" id="KW-0832">Ubl conjugation</keyword>
<protein>
    <recommendedName>
        <fullName evidence="5">DNA polymerase beta</fullName>
        <ecNumber evidence="3">2.7.7.7</ecNumber>
        <ecNumber evidence="4">4.2.99.18</ecNumber>
    </recommendedName>
    <alternativeName>
        <fullName evidence="16">5'-deoxyribose-phosphate lyase</fullName>
    </alternativeName>
    <alternativeName>
        <fullName evidence="17">AP lyase</fullName>
    </alternativeName>
</protein>
<dbReference type="SMART" id="SM00483">
    <property type="entry name" value="POLXc"/>
    <property type="match status" value="1"/>
</dbReference>
<name>A0A830EMA2_9EURY</name>
<evidence type="ECO:0000256" key="12">
    <source>
        <dbReference type="ARBA" id="ARBA00022843"/>
    </source>
</evidence>
<dbReference type="RefSeq" id="WP_188786594.1">
    <property type="nucleotide sequence ID" value="NZ_BMOC01000006.1"/>
</dbReference>
<keyword evidence="25" id="KW-0378">Hydrolase</keyword>
<evidence type="ECO:0000313" key="25">
    <source>
        <dbReference type="EMBL" id="GGJ04676.1"/>
    </source>
</evidence>
<evidence type="ECO:0000256" key="5">
    <source>
        <dbReference type="ARBA" id="ARBA00020020"/>
    </source>
</evidence>
<dbReference type="InterPro" id="IPR016195">
    <property type="entry name" value="Pol/histidinol_Pase-like"/>
</dbReference>
<dbReference type="Gene3D" id="3.30.460.10">
    <property type="entry name" value="Beta Polymerase, domain 2"/>
    <property type="match status" value="1"/>
</dbReference>
<keyword evidence="25" id="KW-0269">Exonuclease</keyword>
<evidence type="ECO:0000256" key="7">
    <source>
        <dbReference type="ARBA" id="ARBA00022634"/>
    </source>
</evidence>
<dbReference type="PANTHER" id="PTHR36928">
    <property type="entry name" value="PHOSPHATASE YCDX-RELATED"/>
    <property type="match status" value="1"/>
</dbReference>
<evidence type="ECO:0000256" key="14">
    <source>
        <dbReference type="ARBA" id="ARBA00023053"/>
    </source>
</evidence>
<dbReference type="PIRSF" id="PIRSF005047">
    <property type="entry name" value="UCP005047_YshC"/>
    <property type="match status" value="1"/>
</dbReference>
<keyword evidence="11" id="KW-0227">DNA damage</keyword>
<keyword evidence="25" id="KW-0540">Nuclease</keyword>
<evidence type="ECO:0000256" key="11">
    <source>
        <dbReference type="ARBA" id="ARBA00022763"/>
    </source>
</evidence>
<dbReference type="AlphaFoldDB" id="A0A830EMA2"/>
<dbReference type="Pfam" id="PF02811">
    <property type="entry name" value="PHP"/>
    <property type="match status" value="1"/>
</dbReference>
<evidence type="ECO:0000259" key="24">
    <source>
        <dbReference type="SMART" id="SM00483"/>
    </source>
</evidence>
<comment type="cofactor">
    <cofactor evidence="1">
        <name>Mg(2+)</name>
        <dbReference type="ChEBI" id="CHEBI:18420"/>
    </cofactor>
</comment>
<evidence type="ECO:0000256" key="9">
    <source>
        <dbReference type="ARBA" id="ARBA00022695"/>
    </source>
</evidence>
<comment type="catalytic activity">
    <reaction evidence="18">
        <text>2'-deoxyribonucleotide-(2'-deoxyribose 5'-phosphate)-2'-deoxyribonucleotide-DNA = a 3'-end 2'-deoxyribonucleotide-(2,3-dehydro-2,3-deoxyribose 5'-phosphate)-DNA + a 5'-end 5'-phospho-2'-deoxyribonucleoside-DNA + H(+)</text>
        <dbReference type="Rhea" id="RHEA:66592"/>
        <dbReference type="Rhea" id="RHEA-COMP:13180"/>
        <dbReference type="Rhea" id="RHEA-COMP:16897"/>
        <dbReference type="Rhea" id="RHEA-COMP:17067"/>
        <dbReference type="ChEBI" id="CHEBI:15378"/>
        <dbReference type="ChEBI" id="CHEBI:136412"/>
        <dbReference type="ChEBI" id="CHEBI:157695"/>
        <dbReference type="ChEBI" id="CHEBI:167181"/>
        <dbReference type="EC" id="4.2.99.18"/>
    </reaction>
</comment>
<accession>A0A830EMA2</accession>
<keyword evidence="7" id="KW-0237">DNA synthesis</keyword>
<dbReference type="SUPFAM" id="SSF47802">
    <property type="entry name" value="DNA polymerase beta, N-terminal domain-like"/>
    <property type="match status" value="1"/>
</dbReference>